<evidence type="ECO:0000313" key="3">
    <source>
        <dbReference type="Proteomes" id="UP001375743"/>
    </source>
</evidence>
<sequence length="337" mass="37475">MAPDLAPATGSLDTLLDGLRAAADPSRLRLLAICSQGEWTVSELVQILGQSQPRISRHLKILAEAGLLDRFREGSWVFYRRAQSGEGARLARSLCRLLPDRDPVMRQDQRRLEAVREARRQQAERFFNNRASEWDSEHDLAVPSAVVEAALRELFARERATSLVDIGTGTGRILQVLAGQIGFGLGIDLSHEMLAVARANLDQREARNCQVRHGDMYQLPLPDRAFAAATLHQVLHFADDPFAALAEAARVLAPGGRLIVVDLARHELEHLREQKKHRRLGFSDDEIGNWFKELGLVAEEPVRLPGPELTVVIWTARRAAPAVEGHDTSDLTRRDAA</sequence>
<organism evidence="2 3">
    <name type="scientific">Benzoatithermus flavus</name>
    <dbReference type="NCBI Taxonomy" id="3108223"/>
    <lineage>
        <taxon>Bacteria</taxon>
        <taxon>Pseudomonadati</taxon>
        <taxon>Pseudomonadota</taxon>
        <taxon>Alphaproteobacteria</taxon>
        <taxon>Geminicoccales</taxon>
        <taxon>Geminicoccaceae</taxon>
        <taxon>Benzoatithermus</taxon>
    </lineage>
</organism>
<dbReference type="NCBIfam" id="NF033788">
    <property type="entry name" value="HTH_metalloreg"/>
    <property type="match status" value="1"/>
</dbReference>
<evidence type="ECO:0000313" key="2">
    <source>
        <dbReference type="EMBL" id="MEK0085580.1"/>
    </source>
</evidence>
<keyword evidence="3" id="KW-1185">Reference proteome</keyword>
<dbReference type="PRINTS" id="PR00778">
    <property type="entry name" value="HTHARSR"/>
</dbReference>
<dbReference type="Pfam" id="PF08241">
    <property type="entry name" value="Methyltransf_11"/>
    <property type="match status" value="1"/>
</dbReference>
<dbReference type="PROSITE" id="PS50987">
    <property type="entry name" value="HTH_ARSR_2"/>
    <property type="match status" value="1"/>
</dbReference>
<proteinExistence type="predicted"/>
<name>A0ABU8XWJ1_9PROT</name>
<reference evidence="2 3" key="1">
    <citation type="submission" date="2024-01" db="EMBL/GenBank/DDBJ databases">
        <title>Multi-omics insights into the function and evolution of sodium benzoate biodegradation pathways in Benzoatithermus flavus gen. nov., sp. nov. from hot spring.</title>
        <authorList>
            <person name="Hu C.-J."/>
            <person name="Li W.-J."/>
        </authorList>
    </citation>
    <scope>NUCLEOTIDE SEQUENCE [LARGE SCALE GENOMIC DNA]</scope>
    <source>
        <strain evidence="2 3">SYSU G07066</strain>
    </source>
</reference>
<dbReference type="InterPro" id="IPR013216">
    <property type="entry name" value="Methyltransf_11"/>
</dbReference>
<dbReference type="InterPro" id="IPR050508">
    <property type="entry name" value="Methyltransf_Superfamily"/>
</dbReference>
<dbReference type="InterPro" id="IPR011991">
    <property type="entry name" value="ArsR-like_HTH"/>
</dbReference>
<dbReference type="CDD" id="cd02440">
    <property type="entry name" value="AdoMet_MTases"/>
    <property type="match status" value="1"/>
</dbReference>
<dbReference type="Proteomes" id="UP001375743">
    <property type="component" value="Unassembled WGS sequence"/>
</dbReference>
<dbReference type="Gene3D" id="1.10.10.10">
    <property type="entry name" value="Winged helix-like DNA-binding domain superfamily/Winged helix DNA-binding domain"/>
    <property type="match status" value="1"/>
</dbReference>
<dbReference type="SUPFAM" id="SSF46785">
    <property type="entry name" value="Winged helix' DNA-binding domain"/>
    <property type="match status" value="1"/>
</dbReference>
<dbReference type="SMART" id="SM00418">
    <property type="entry name" value="HTH_ARSR"/>
    <property type="match status" value="1"/>
</dbReference>
<dbReference type="EMBL" id="JBBLZC010000030">
    <property type="protein sequence ID" value="MEK0085580.1"/>
    <property type="molecule type" value="Genomic_DNA"/>
</dbReference>
<dbReference type="Gene3D" id="3.40.50.150">
    <property type="entry name" value="Vaccinia Virus protein VP39"/>
    <property type="match status" value="1"/>
</dbReference>
<comment type="caution">
    <text evidence="2">The sequence shown here is derived from an EMBL/GenBank/DDBJ whole genome shotgun (WGS) entry which is preliminary data.</text>
</comment>
<dbReference type="PANTHER" id="PTHR42912">
    <property type="entry name" value="METHYLTRANSFERASE"/>
    <property type="match status" value="1"/>
</dbReference>
<dbReference type="PANTHER" id="PTHR42912:SF80">
    <property type="entry name" value="METHYLTRANSFERASE DOMAIN-CONTAINING PROTEIN"/>
    <property type="match status" value="1"/>
</dbReference>
<dbReference type="InterPro" id="IPR036388">
    <property type="entry name" value="WH-like_DNA-bd_sf"/>
</dbReference>
<dbReference type="InterPro" id="IPR029063">
    <property type="entry name" value="SAM-dependent_MTases_sf"/>
</dbReference>
<protein>
    <submittedName>
        <fullName evidence="2">Metalloregulator ArsR/SmtB family transcription factor</fullName>
    </submittedName>
</protein>
<dbReference type="InterPro" id="IPR036390">
    <property type="entry name" value="WH_DNA-bd_sf"/>
</dbReference>
<dbReference type="Pfam" id="PF01022">
    <property type="entry name" value="HTH_5"/>
    <property type="match status" value="1"/>
</dbReference>
<evidence type="ECO:0000259" key="1">
    <source>
        <dbReference type="PROSITE" id="PS50987"/>
    </source>
</evidence>
<dbReference type="InterPro" id="IPR001845">
    <property type="entry name" value="HTH_ArsR_DNA-bd_dom"/>
</dbReference>
<dbReference type="SUPFAM" id="SSF53335">
    <property type="entry name" value="S-adenosyl-L-methionine-dependent methyltransferases"/>
    <property type="match status" value="1"/>
</dbReference>
<dbReference type="CDD" id="cd00090">
    <property type="entry name" value="HTH_ARSR"/>
    <property type="match status" value="1"/>
</dbReference>
<gene>
    <name evidence="2" type="ORF">U1T56_20700</name>
</gene>
<dbReference type="RefSeq" id="WP_418161430.1">
    <property type="nucleotide sequence ID" value="NZ_JBBLZC010000030.1"/>
</dbReference>
<accession>A0ABU8XWJ1</accession>
<feature type="domain" description="HTH arsR-type" evidence="1">
    <location>
        <begin position="7"/>
        <end position="101"/>
    </location>
</feature>